<dbReference type="Gene3D" id="3.50.50.60">
    <property type="entry name" value="FAD/NAD(P)-binding domain"/>
    <property type="match status" value="1"/>
</dbReference>
<proteinExistence type="predicted"/>
<gene>
    <name evidence="3" type="ORF">RFM52_09155</name>
</gene>
<dbReference type="SUPFAM" id="SSF51905">
    <property type="entry name" value="FAD/NAD(P)-binding domain"/>
    <property type="match status" value="1"/>
</dbReference>
<feature type="domain" description="FAD dependent oxidoreductase" evidence="2">
    <location>
        <begin position="6"/>
        <end position="364"/>
    </location>
</feature>
<dbReference type="InterPro" id="IPR006076">
    <property type="entry name" value="FAD-dep_OxRdtase"/>
</dbReference>
<dbReference type="PANTHER" id="PTHR13847:SF287">
    <property type="entry name" value="FAD-DEPENDENT OXIDOREDUCTASE DOMAIN-CONTAINING PROTEIN 1"/>
    <property type="match status" value="1"/>
</dbReference>
<dbReference type="EC" id="1.-.-.-" evidence="3"/>
<comment type="caution">
    <text evidence="3">The sequence shown here is derived from an EMBL/GenBank/DDBJ whole genome shotgun (WGS) entry which is preliminary data.</text>
</comment>
<name>A0ABU4YEL2_9HYPH</name>
<dbReference type="Proteomes" id="UP001280156">
    <property type="component" value="Unassembled WGS sequence"/>
</dbReference>
<evidence type="ECO:0000313" key="3">
    <source>
        <dbReference type="EMBL" id="MDX8485359.1"/>
    </source>
</evidence>
<evidence type="ECO:0000259" key="2">
    <source>
        <dbReference type="Pfam" id="PF01266"/>
    </source>
</evidence>
<keyword evidence="4" id="KW-1185">Reference proteome</keyword>
<dbReference type="Pfam" id="PF01266">
    <property type="entry name" value="DAO"/>
    <property type="match status" value="1"/>
</dbReference>
<accession>A0ABU4YEL2</accession>
<dbReference type="GO" id="GO:0016491">
    <property type="term" value="F:oxidoreductase activity"/>
    <property type="evidence" value="ECO:0007669"/>
    <property type="project" value="UniProtKB-KW"/>
</dbReference>
<dbReference type="Gene3D" id="3.30.9.10">
    <property type="entry name" value="D-Amino Acid Oxidase, subunit A, domain 2"/>
    <property type="match status" value="1"/>
</dbReference>
<dbReference type="EMBL" id="JAVIIV010000004">
    <property type="protein sequence ID" value="MDX8485359.1"/>
    <property type="molecule type" value="Genomic_DNA"/>
</dbReference>
<keyword evidence="1 3" id="KW-0560">Oxidoreductase</keyword>
<evidence type="ECO:0000313" key="4">
    <source>
        <dbReference type="Proteomes" id="UP001280156"/>
    </source>
</evidence>
<evidence type="ECO:0000256" key="1">
    <source>
        <dbReference type="ARBA" id="ARBA00023002"/>
    </source>
</evidence>
<sequence length="390" mass="42061">MTASPHVVVIGAGTLGMCTALNLVEQGARVTVLEAQSIASGSSGRSVGVVGSQFTDPFEIMLRVHSLRRFRKWEGEGLQFNHIGYLRLARTPEQMELFARSVEIQGEAGLRSRLIQADELRQLVPHINPDGLEGGLFGPDNGFLDPHEMCNFLAGIVRAKGGEIRQYRKLLGVERHPGGYALETGGSPVDRERRLIHCDAVVNAGGAWAPQVAALFGQRLHIWPERHEAVVIHLDEPLGYTMPMVMDLVNGEGSGLNFRHERPGELIAEIHKVNSAAPEDPDNYNEQCEEQSKVDLAELLLERVPDLPGARLGRGWAGLYPVTADHRPFVGPIDASEPTLITAAGAGGYGIQLAPVIGQIAADWVLQGAPVSVPGSQSLAPSAERNIPGH</sequence>
<dbReference type="PANTHER" id="PTHR13847">
    <property type="entry name" value="SARCOSINE DEHYDROGENASE-RELATED"/>
    <property type="match status" value="1"/>
</dbReference>
<dbReference type="InterPro" id="IPR036188">
    <property type="entry name" value="FAD/NAD-bd_sf"/>
</dbReference>
<organism evidence="3 4">
    <name type="scientific">Mesorhizobium humile</name>
    <dbReference type="NCBI Taxonomy" id="3072313"/>
    <lineage>
        <taxon>Bacteria</taxon>
        <taxon>Pseudomonadati</taxon>
        <taxon>Pseudomonadota</taxon>
        <taxon>Alphaproteobacteria</taxon>
        <taxon>Hyphomicrobiales</taxon>
        <taxon>Phyllobacteriaceae</taxon>
        <taxon>Mesorhizobium</taxon>
    </lineage>
</organism>
<reference evidence="3 4" key="1">
    <citation type="submission" date="2023-08" db="EMBL/GenBank/DDBJ databases">
        <title>Implementing the SeqCode for naming new Mesorhizobium species isolated from Vachellia karroo root nodules.</title>
        <authorList>
            <person name="Van Lill M."/>
        </authorList>
    </citation>
    <scope>NUCLEOTIDE SEQUENCE [LARGE SCALE GENOMIC DNA]</scope>
    <source>
        <strain evidence="3 4">VK2B</strain>
    </source>
</reference>
<protein>
    <submittedName>
        <fullName evidence="3">FAD-dependent oxidoreductase</fullName>
        <ecNumber evidence="3">1.-.-.-</ecNumber>
    </submittedName>
</protein>
<dbReference type="RefSeq" id="WP_320296100.1">
    <property type="nucleotide sequence ID" value="NZ_JAVIIU010000006.1"/>
</dbReference>